<feature type="domain" description="Reverse transcriptase Ty1/copia-type" evidence="2">
    <location>
        <begin position="82"/>
        <end position="130"/>
    </location>
</feature>
<feature type="region of interest" description="Disordered" evidence="1">
    <location>
        <begin position="1"/>
        <end position="51"/>
    </location>
</feature>
<comment type="caution">
    <text evidence="3">The sequence shown here is derived from an EMBL/GenBank/DDBJ whole genome shotgun (WGS) entry which is preliminary data.</text>
</comment>
<evidence type="ECO:0000256" key="1">
    <source>
        <dbReference type="SAM" id="MobiDB-lite"/>
    </source>
</evidence>
<sequence length="160" mass="18633">MEEDPAQVEHEQVDHDEGINEERVEQQQQSQFQRSIALDKPKREYKPEKYGFDQDEVNYALNVSQGDLTTYQKAIASDDRENDMLIACQDMSRIQKLKMQLSKEFDMKDLGAAQKILGMQIRRDRVAGKIWLSKRVGRDEQSALCKRSRMSNVRDGLHKT</sequence>
<dbReference type="InterPro" id="IPR013103">
    <property type="entry name" value="RVT_2"/>
</dbReference>
<gene>
    <name evidence="3" type="ORF">EZV62_022600</name>
</gene>
<keyword evidence="4" id="KW-1185">Reference proteome</keyword>
<feature type="compositionally biased region" description="Basic and acidic residues" evidence="1">
    <location>
        <begin position="7"/>
        <end position="25"/>
    </location>
</feature>
<dbReference type="AlphaFoldDB" id="A0A5C7H911"/>
<proteinExistence type="predicted"/>
<evidence type="ECO:0000313" key="4">
    <source>
        <dbReference type="Proteomes" id="UP000323000"/>
    </source>
</evidence>
<accession>A0A5C7H911</accession>
<evidence type="ECO:0000259" key="2">
    <source>
        <dbReference type="Pfam" id="PF07727"/>
    </source>
</evidence>
<dbReference type="OrthoDB" id="1795215at2759"/>
<dbReference type="Pfam" id="PF07727">
    <property type="entry name" value="RVT_2"/>
    <property type="match status" value="1"/>
</dbReference>
<organism evidence="3 4">
    <name type="scientific">Acer yangbiense</name>
    <dbReference type="NCBI Taxonomy" id="1000413"/>
    <lineage>
        <taxon>Eukaryota</taxon>
        <taxon>Viridiplantae</taxon>
        <taxon>Streptophyta</taxon>
        <taxon>Embryophyta</taxon>
        <taxon>Tracheophyta</taxon>
        <taxon>Spermatophyta</taxon>
        <taxon>Magnoliopsida</taxon>
        <taxon>eudicotyledons</taxon>
        <taxon>Gunneridae</taxon>
        <taxon>Pentapetalae</taxon>
        <taxon>rosids</taxon>
        <taxon>malvids</taxon>
        <taxon>Sapindales</taxon>
        <taxon>Sapindaceae</taxon>
        <taxon>Hippocastanoideae</taxon>
        <taxon>Acereae</taxon>
        <taxon>Acer</taxon>
    </lineage>
</organism>
<evidence type="ECO:0000313" key="3">
    <source>
        <dbReference type="EMBL" id="TXG53431.1"/>
    </source>
</evidence>
<dbReference type="Proteomes" id="UP000323000">
    <property type="component" value="Chromosome 10"/>
</dbReference>
<reference evidence="4" key="1">
    <citation type="journal article" date="2019" name="Gigascience">
        <title>De novo genome assembly of the endangered Acer yangbiense, a plant species with extremely small populations endemic to Yunnan Province, China.</title>
        <authorList>
            <person name="Yang J."/>
            <person name="Wariss H.M."/>
            <person name="Tao L."/>
            <person name="Zhang R."/>
            <person name="Yun Q."/>
            <person name="Hollingsworth P."/>
            <person name="Dao Z."/>
            <person name="Luo G."/>
            <person name="Guo H."/>
            <person name="Ma Y."/>
            <person name="Sun W."/>
        </authorList>
    </citation>
    <scope>NUCLEOTIDE SEQUENCE [LARGE SCALE GENOMIC DNA]</scope>
    <source>
        <strain evidence="4">cv. Malutang</strain>
    </source>
</reference>
<name>A0A5C7H911_9ROSI</name>
<feature type="compositionally biased region" description="Basic and acidic residues" evidence="1">
    <location>
        <begin position="37"/>
        <end position="51"/>
    </location>
</feature>
<protein>
    <recommendedName>
        <fullName evidence="2">Reverse transcriptase Ty1/copia-type domain-containing protein</fullName>
    </recommendedName>
</protein>
<dbReference type="EMBL" id="VAHF01000010">
    <property type="protein sequence ID" value="TXG53431.1"/>
    <property type="molecule type" value="Genomic_DNA"/>
</dbReference>